<organism evidence="2 3">
    <name type="scientific">Halocaridina rubra</name>
    <name type="common">Hawaiian red shrimp</name>
    <dbReference type="NCBI Taxonomy" id="373956"/>
    <lineage>
        <taxon>Eukaryota</taxon>
        <taxon>Metazoa</taxon>
        <taxon>Ecdysozoa</taxon>
        <taxon>Arthropoda</taxon>
        <taxon>Crustacea</taxon>
        <taxon>Multicrustacea</taxon>
        <taxon>Malacostraca</taxon>
        <taxon>Eumalacostraca</taxon>
        <taxon>Eucarida</taxon>
        <taxon>Decapoda</taxon>
        <taxon>Pleocyemata</taxon>
        <taxon>Caridea</taxon>
        <taxon>Atyoidea</taxon>
        <taxon>Atyidae</taxon>
        <taxon>Halocaridina</taxon>
    </lineage>
</organism>
<evidence type="ECO:0000313" key="2">
    <source>
        <dbReference type="EMBL" id="KAK7071530.1"/>
    </source>
</evidence>
<evidence type="ECO:0000313" key="3">
    <source>
        <dbReference type="Proteomes" id="UP001381693"/>
    </source>
</evidence>
<comment type="caution">
    <text evidence="2">The sequence shown here is derived from an EMBL/GenBank/DDBJ whole genome shotgun (WGS) entry which is preliminary data.</text>
</comment>
<reference evidence="2 3" key="1">
    <citation type="submission" date="2023-11" db="EMBL/GenBank/DDBJ databases">
        <title>Halocaridina rubra genome assembly.</title>
        <authorList>
            <person name="Smith C."/>
        </authorList>
    </citation>
    <scope>NUCLEOTIDE SEQUENCE [LARGE SCALE GENOMIC DNA]</scope>
    <source>
        <strain evidence="2">EP-1</strain>
        <tissue evidence="2">Whole</tissue>
    </source>
</reference>
<gene>
    <name evidence="2" type="ORF">SK128_019433</name>
</gene>
<sequence>PLLYENKSKLPKYEIYDIIKTSSESEPSIALSQRTDEFEDSDDISDQQLKDNQSEDEEVKNTMTE</sequence>
<dbReference type="AlphaFoldDB" id="A0AAN9A3W5"/>
<dbReference type="EMBL" id="JAXCGZ010014354">
    <property type="protein sequence ID" value="KAK7071530.1"/>
    <property type="molecule type" value="Genomic_DNA"/>
</dbReference>
<accession>A0AAN9A3W5</accession>
<feature type="region of interest" description="Disordered" evidence="1">
    <location>
        <begin position="25"/>
        <end position="65"/>
    </location>
</feature>
<feature type="non-terminal residue" evidence="2">
    <location>
        <position position="65"/>
    </location>
</feature>
<proteinExistence type="predicted"/>
<feature type="non-terminal residue" evidence="2">
    <location>
        <position position="1"/>
    </location>
</feature>
<dbReference type="Proteomes" id="UP001381693">
    <property type="component" value="Unassembled WGS sequence"/>
</dbReference>
<name>A0AAN9A3W5_HALRR</name>
<protein>
    <submittedName>
        <fullName evidence="2">Uncharacterized protein</fullName>
    </submittedName>
</protein>
<keyword evidence="3" id="KW-1185">Reference proteome</keyword>
<evidence type="ECO:0000256" key="1">
    <source>
        <dbReference type="SAM" id="MobiDB-lite"/>
    </source>
</evidence>